<evidence type="ECO:0000256" key="2">
    <source>
        <dbReference type="SAM" id="Phobius"/>
    </source>
</evidence>
<dbReference type="Pfam" id="PF24053">
    <property type="entry name" value="DUF7356"/>
    <property type="match status" value="1"/>
</dbReference>
<sequence length="403" mass="43216">MSRIGVVAVIILISFFSSLFDVSSSLRLRDLLAVGTEKDEKPNSQKDSSTPPPVIQSKDHNLKPDVKLPPPSDPKKPIDQLPPPPPSPQAGKSNPVTPAVPPPLPAGSGGTPKGSSSPPPPSPLPLPDKQTNLPPPPPPPPPPTPPPVGQDNKDKQGSDGKDRGNNNEDKKGGGPKGAMDSPEDVCKGLSGKCHSPDLIACLHYPSTDSKGSSILVQNMGDSALNVTIISPLSIEIDSKTLLLDKHQNKEINFSTSTMESFTIDLKTDKGDCHLQTTRFVTDWNIENFPAYATNAAQIYGVYFLFFTIVIAGGTWACCKFVRRGRRSDAGVPYQQLEMGAQPQASSADMPASTADGWEQGWDDDWDEEEAVVMPSDKHPMGNVSSNGLTSRSTNKEGWDDWDD</sequence>
<feature type="domain" description="DUF7356" evidence="3">
    <location>
        <begin position="181"/>
        <end position="278"/>
    </location>
</feature>
<accession>A0A9D5CM20</accession>
<feature type="compositionally biased region" description="Polar residues" evidence="1">
    <location>
        <begin position="382"/>
        <end position="392"/>
    </location>
</feature>
<feature type="region of interest" description="Disordered" evidence="1">
    <location>
        <begin position="339"/>
        <end position="403"/>
    </location>
</feature>
<dbReference type="EMBL" id="JAGGNH010000004">
    <property type="protein sequence ID" value="KAJ0975479.1"/>
    <property type="molecule type" value="Genomic_DNA"/>
</dbReference>
<dbReference type="AlphaFoldDB" id="A0A9D5CM20"/>
<dbReference type="InterPro" id="IPR055780">
    <property type="entry name" value="DUF7356"/>
</dbReference>
<feature type="compositionally biased region" description="Basic and acidic residues" evidence="1">
    <location>
        <begin position="57"/>
        <end position="66"/>
    </location>
</feature>
<keyword evidence="2" id="KW-0472">Membrane</keyword>
<feature type="compositionally biased region" description="Acidic residues" evidence="1">
    <location>
        <begin position="360"/>
        <end position="370"/>
    </location>
</feature>
<comment type="caution">
    <text evidence="4">The sequence shown here is derived from an EMBL/GenBank/DDBJ whole genome shotgun (WGS) entry which is preliminary data.</text>
</comment>
<gene>
    <name evidence="4" type="ORF">J5N97_017444</name>
</gene>
<proteinExistence type="predicted"/>
<keyword evidence="5" id="KW-1185">Reference proteome</keyword>
<evidence type="ECO:0000313" key="5">
    <source>
        <dbReference type="Proteomes" id="UP001085076"/>
    </source>
</evidence>
<evidence type="ECO:0000313" key="4">
    <source>
        <dbReference type="EMBL" id="KAJ0975479.1"/>
    </source>
</evidence>
<evidence type="ECO:0000256" key="1">
    <source>
        <dbReference type="SAM" id="MobiDB-lite"/>
    </source>
</evidence>
<organism evidence="4 5">
    <name type="scientific">Dioscorea zingiberensis</name>
    <dbReference type="NCBI Taxonomy" id="325984"/>
    <lineage>
        <taxon>Eukaryota</taxon>
        <taxon>Viridiplantae</taxon>
        <taxon>Streptophyta</taxon>
        <taxon>Embryophyta</taxon>
        <taxon>Tracheophyta</taxon>
        <taxon>Spermatophyta</taxon>
        <taxon>Magnoliopsida</taxon>
        <taxon>Liliopsida</taxon>
        <taxon>Dioscoreales</taxon>
        <taxon>Dioscoreaceae</taxon>
        <taxon>Dioscorea</taxon>
    </lineage>
</organism>
<feature type="compositionally biased region" description="Pro residues" evidence="1">
    <location>
        <begin position="133"/>
        <end position="148"/>
    </location>
</feature>
<keyword evidence="2" id="KW-0812">Transmembrane</keyword>
<reference evidence="4" key="2">
    <citation type="journal article" date="2022" name="Hortic Res">
        <title>The genome of Dioscorea zingiberensis sheds light on the biosynthesis, origin and evolution of the medicinally important diosgenin saponins.</title>
        <authorList>
            <person name="Li Y."/>
            <person name="Tan C."/>
            <person name="Li Z."/>
            <person name="Guo J."/>
            <person name="Li S."/>
            <person name="Chen X."/>
            <person name="Wang C."/>
            <person name="Dai X."/>
            <person name="Yang H."/>
            <person name="Song W."/>
            <person name="Hou L."/>
            <person name="Xu J."/>
            <person name="Tong Z."/>
            <person name="Xu A."/>
            <person name="Yuan X."/>
            <person name="Wang W."/>
            <person name="Yang Q."/>
            <person name="Chen L."/>
            <person name="Sun Z."/>
            <person name="Wang K."/>
            <person name="Pan B."/>
            <person name="Chen J."/>
            <person name="Bao Y."/>
            <person name="Liu F."/>
            <person name="Qi X."/>
            <person name="Gang D.R."/>
            <person name="Wen J."/>
            <person name="Li J."/>
        </authorList>
    </citation>
    <scope>NUCLEOTIDE SEQUENCE</scope>
    <source>
        <strain evidence="4">Dzin_1.0</strain>
    </source>
</reference>
<evidence type="ECO:0000259" key="3">
    <source>
        <dbReference type="Pfam" id="PF24053"/>
    </source>
</evidence>
<dbReference type="PANTHER" id="PTHR34200:SF2">
    <property type="entry name" value="TRANSMEMBRANE PROTEIN"/>
    <property type="match status" value="1"/>
</dbReference>
<feature type="compositionally biased region" description="Basic and acidic residues" evidence="1">
    <location>
        <begin position="151"/>
        <end position="172"/>
    </location>
</feature>
<name>A0A9D5CM20_9LILI</name>
<dbReference type="Proteomes" id="UP001085076">
    <property type="component" value="Miscellaneous, Linkage group lg04"/>
</dbReference>
<feature type="compositionally biased region" description="Basic and acidic residues" evidence="1">
    <location>
        <begin position="393"/>
        <end position="403"/>
    </location>
</feature>
<dbReference type="OrthoDB" id="785602at2759"/>
<feature type="compositionally biased region" description="Pro residues" evidence="1">
    <location>
        <begin position="117"/>
        <end position="126"/>
    </location>
</feature>
<feature type="transmembrane region" description="Helical" evidence="2">
    <location>
        <begin position="299"/>
        <end position="318"/>
    </location>
</feature>
<protein>
    <recommendedName>
        <fullName evidence="3">DUF7356 domain-containing protein</fullName>
    </recommendedName>
</protein>
<reference evidence="4" key="1">
    <citation type="submission" date="2021-03" db="EMBL/GenBank/DDBJ databases">
        <authorList>
            <person name="Li Z."/>
            <person name="Yang C."/>
        </authorList>
    </citation>
    <scope>NUCLEOTIDE SEQUENCE</scope>
    <source>
        <strain evidence="4">Dzin_1.0</strain>
        <tissue evidence="4">Leaf</tissue>
    </source>
</reference>
<dbReference type="SUPFAM" id="SSF101447">
    <property type="entry name" value="Formin homology 2 domain (FH2 domain)"/>
    <property type="match status" value="1"/>
</dbReference>
<keyword evidence="2" id="KW-1133">Transmembrane helix</keyword>
<feature type="region of interest" description="Disordered" evidence="1">
    <location>
        <begin position="35"/>
        <end position="183"/>
    </location>
</feature>
<dbReference type="PANTHER" id="PTHR34200">
    <property type="entry name" value="DENTIN SIALOPHOSPHOPROTEIN-LIKE ISOFORM X1"/>
    <property type="match status" value="1"/>
</dbReference>